<organism evidence="2 3">
    <name type="scientific">Subtercola lobariae</name>
    <dbReference type="NCBI Taxonomy" id="1588641"/>
    <lineage>
        <taxon>Bacteria</taxon>
        <taxon>Bacillati</taxon>
        <taxon>Actinomycetota</taxon>
        <taxon>Actinomycetes</taxon>
        <taxon>Micrococcales</taxon>
        <taxon>Microbacteriaceae</taxon>
        <taxon>Subtercola</taxon>
    </lineage>
</organism>
<evidence type="ECO:0000313" key="2">
    <source>
        <dbReference type="EMBL" id="GGF31080.1"/>
    </source>
</evidence>
<gene>
    <name evidence="2" type="ORF">GCM10011399_25370</name>
</gene>
<dbReference type="AlphaFoldDB" id="A0A917F009"/>
<dbReference type="InterPro" id="IPR024344">
    <property type="entry name" value="MDMPI_metal-binding"/>
</dbReference>
<evidence type="ECO:0000313" key="3">
    <source>
        <dbReference type="Proteomes" id="UP000598775"/>
    </source>
</evidence>
<reference evidence="2 3" key="1">
    <citation type="journal article" date="2014" name="Int. J. Syst. Evol. Microbiol.">
        <title>Complete genome sequence of Corynebacterium casei LMG S-19264T (=DSM 44701T), isolated from a smear-ripened cheese.</title>
        <authorList>
            <consortium name="US DOE Joint Genome Institute (JGI-PGF)"/>
            <person name="Walter F."/>
            <person name="Albersmeier A."/>
            <person name="Kalinowski J."/>
            <person name="Ruckert C."/>
        </authorList>
    </citation>
    <scope>NUCLEOTIDE SEQUENCE [LARGE SCALE GENOMIC DNA]</scope>
    <source>
        <strain evidence="2 3">CGMCC 1.12976</strain>
    </source>
</reference>
<proteinExistence type="predicted"/>
<dbReference type="EMBL" id="BMGP01000004">
    <property type="protein sequence ID" value="GGF31080.1"/>
    <property type="molecule type" value="Genomic_DNA"/>
</dbReference>
<accession>A0A917F009</accession>
<dbReference type="Gene3D" id="1.20.120.450">
    <property type="entry name" value="dinb family like domain"/>
    <property type="match status" value="1"/>
</dbReference>
<dbReference type="RefSeq" id="WP_188678835.1">
    <property type="nucleotide sequence ID" value="NZ_BMGP01000004.1"/>
</dbReference>
<dbReference type="GO" id="GO:0046872">
    <property type="term" value="F:metal ion binding"/>
    <property type="evidence" value="ECO:0007669"/>
    <property type="project" value="InterPro"/>
</dbReference>
<comment type="caution">
    <text evidence="2">The sequence shown here is derived from an EMBL/GenBank/DDBJ whole genome shotgun (WGS) entry which is preliminary data.</text>
</comment>
<dbReference type="Pfam" id="PF11716">
    <property type="entry name" value="MDMPI_N"/>
    <property type="match status" value="1"/>
</dbReference>
<evidence type="ECO:0000259" key="1">
    <source>
        <dbReference type="Pfam" id="PF11716"/>
    </source>
</evidence>
<dbReference type="InterPro" id="IPR017517">
    <property type="entry name" value="Maleyloyr_isom"/>
</dbReference>
<dbReference type="NCBIfam" id="TIGR03083">
    <property type="entry name" value="maleylpyruvate isomerase family mycothiol-dependent enzyme"/>
    <property type="match status" value="1"/>
</dbReference>
<dbReference type="Proteomes" id="UP000598775">
    <property type="component" value="Unassembled WGS sequence"/>
</dbReference>
<name>A0A917F009_9MICO</name>
<sequence length="269" mass="28517">MTEADNVIAALRTVHDSLVEFVTPLSDDDLTHASGASEWDVSGVLSHLGSGAVINRATLAAMLAGEPNPGREFNQSVWNEWNAKSPRQRVDDFIAADAALVEAYEALDVDQRESLRIDVGFLPAPIDVATAARMRLNEQALHSWDARVGFDASATIAPEATALLLGGSGDLLGFIAKTDQLGGRQLVIEVTTAEPSAVFALNLAERVTIDFDYAADSDAQSSVDATLTLPAEAWLRLSTGRLDADHTPAGVTTTGAADLDLLRGVFQGY</sequence>
<protein>
    <recommendedName>
        <fullName evidence="1">Mycothiol-dependent maleylpyruvate isomerase metal-binding domain-containing protein</fullName>
    </recommendedName>
</protein>
<dbReference type="InterPro" id="IPR034660">
    <property type="entry name" value="DinB/YfiT-like"/>
</dbReference>
<keyword evidence="3" id="KW-1185">Reference proteome</keyword>
<dbReference type="SUPFAM" id="SSF109854">
    <property type="entry name" value="DinB/YfiT-like putative metalloenzymes"/>
    <property type="match status" value="1"/>
</dbReference>
<feature type="domain" description="Mycothiol-dependent maleylpyruvate isomerase metal-binding" evidence="1">
    <location>
        <begin position="11"/>
        <end position="147"/>
    </location>
</feature>